<evidence type="ECO:0000313" key="9">
    <source>
        <dbReference type="EMBL" id="KRL86052.1"/>
    </source>
</evidence>
<dbReference type="OrthoDB" id="4822551at2"/>
<feature type="compositionally biased region" description="Basic and acidic residues" evidence="5">
    <location>
        <begin position="399"/>
        <end position="411"/>
    </location>
</feature>
<evidence type="ECO:0000259" key="8">
    <source>
        <dbReference type="Pfam" id="PF06271"/>
    </source>
</evidence>
<evidence type="ECO:0000256" key="4">
    <source>
        <dbReference type="ARBA" id="ARBA00023136"/>
    </source>
</evidence>
<dbReference type="InterPro" id="IPR053150">
    <property type="entry name" value="Teicoplanin_resist-assoc"/>
</dbReference>
<evidence type="ECO:0000256" key="3">
    <source>
        <dbReference type="ARBA" id="ARBA00022989"/>
    </source>
</evidence>
<organism evidence="9 10">
    <name type="scientific">Lacticaseibacillus pantheris DSM 15945 = JCM 12539 = NBRC 106106</name>
    <dbReference type="NCBI Taxonomy" id="1423783"/>
    <lineage>
        <taxon>Bacteria</taxon>
        <taxon>Bacillati</taxon>
        <taxon>Bacillota</taxon>
        <taxon>Bacilli</taxon>
        <taxon>Lactobacillales</taxon>
        <taxon>Lactobacillaceae</taxon>
        <taxon>Lacticaseibacillus</taxon>
    </lineage>
</organism>
<feature type="transmembrane region" description="Helical" evidence="6">
    <location>
        <begin position="218"/>
        <end position="240"/>
    </location>
</feature>
<keyword evidence="3 6" id="KW-1133">Transmembrane helix</keyword>
<comment type="subcellular location">
    <subcellularLocation>
        <location evidence="1">Membrane</location>
        <topology evidence="1">Multi-pass membrane protein</topology>
    </subcellularLocation>
</comment>
<evidence type="ECO:0000256" key="5">
    <source>
        <dbReference type="SAM" id="MobiDB-lite"/>
    </source>
</evidence>
<evidence type="ECO:0000256" key="6">
    <source>
        <dbReference type="SAM" id="Phobius"/>
    </source>
</evidence>
<dbReference type="Pfam" id="PF06271">
    <property type="entry name" value="RDD"/>
    <property type="match status" value="1"/>
</dbReference>
<gene>
    <name evidence="9" type="ORF">FC50_GL001462</name>
</gene>
<keyword evidence="4 6" id="KW-0472">Membrane</keyword>
<dbReference type="AlphaFoldDB" id="A0A0R1U0N6"/>
<feature type="region of interest" description="Disordered" evidence="5">
    <location>
        <begin position="378"/>
        <end position="411"/>
    </location>
</feature>
<keyword evidence="10" id="KW-1185">Reference proteome</keyword>
<reference evidence="9 10" key="1">
    <citation type="journal article" date="2015" name="Genome Announc.">
        <title>Expanding the biotechnology potential of lactobacilli through comparative genomics of 213 strains and associated genera.</title>
        <authorList>
            <person name="Sun Z."/>
            <person name="Harris H.M."/>
            <person name="McCann A."/>
            <person name="Guo C."/>
            <person name="Argimon S."/>
            <person name="Zhang W."/>
            <person name="Yang X."/>
            <person name="Jeffery I.B."/>
            <person name="Cooney J.C."/>
            <person name="Kagawa T.F."/>
            <person name="Liu W."/>
            <person name="Song Y."/>
            <person name="Salvetti E."/>
            <person name="Wrobel A."/>
            <person name="Rasinkangas P."/>
            <person name="Parkhill J."/>
            <person name="Rea M.C."/>
            <person name="O'Sullivan O."/>
            <person name="Ritari J."/>
            <person name="Douillard F.P."/>
            <person name="Paul Ross R."/>
            <person name="Yang R."/>
            <person name="Briner A.E."/>
            <person name="Felis G.E."/>
            <person name="de Vos W.M."/>
            <person name="Barrangou R."/>
            <person name="Klaenhammer T.R."/>
            <person name="Caufield P.W."/>
            <person name="Cui Y."/>
            <person name="Zhang H."/>
            <person name="O'Toole P.W."/>
        </authorList>
    </citation>
    <scope>NUCLEOTIDE SEQUENCE [LARGE SCALE GENOMIC DNA]</scope>
    <source>
        <strain evidence="9 10">DSM 15945</strain>
    </source>
</reference>
<evidence type="ECO:0000259" key="7">
    <source>
        <dbReference type="Pfam" id="PF04892"/>
    </source>
</evidence>
<feature type="transmembrane region" description="Helical" evidence="6">
    <location>
        <begin position="111"/>
        <end position="132"/>
    </location>
</feature>
<dbReference type="EMBL" id="AZFJ01000049">
    <property type="protein sequence ID" value="KRL86052.1"/>
    <property type="molecule type" value="Genomic_DNA"/>
</dbReference>
<feature type="transmembrane region" description="Helical" evidence="6">
    <location>
        <begin position="294"/>
        <end position="313"/>
    </location>
</feature>
<dbReference type="InterPro" id="IPR010432">
    <property type="entry name" value="RDD"/>
</dbReference>
<dbReference type="STRING" id="1423783.FC50_GL001462"/>
<dbReference type="GO" id="GO:0016020">
    <property type="term" value="C:membrane"/>
    <property type="evidence" value="ECO:0007669"/>
    <property type="project" value="UniProtKB-SubCell"/>
</dbReference>
<feature type="domain" description="RDD" evidence="8">
    <location>
        <begin position="213"/>
        <end position="362"/>
    </location>
</feature>
<feature type="transmembrane region" description="Helical" evidence="6">
    <location>
        <begin position="333"/>
        <end position="354"/>
    </location>
</feature>
<name>A0A0R1U0N6_9LACO</name>
<feature type="transmembrane region" description="Helical" evidence="6">
    <location>
        <begin position="43"/>
        <end position="63"/>
    </location>
</feature>
<proteinExistence type="predicted"/>
<dbReference type="Proteomes" id="UP000051922">
    <property type="component" value="Unassembled WGS sequence"/>
</dbReference>
<feature type="transmembrane region" description="Helical" evidence="6">
    <location>
        <begin position="174"/>
        <end position="197"/>
    </location>
</feature>
<evidence type="ECO:0000256" key="1">
    <source>
        <dbReference type="ARBA" id="ARBA00004141"/>
    </source>
</evidence>
<evidence type="ECO:0000256" key="2">
    <source>
        <dbReference type="ARBA" id="ARBA00022692"/>
    </source>
</evidence>
<sequence length="411" mass="47388">MASYLGPIKTAVFIFPFLAALLSLPFAVLQYRRYGSVLWSRTIVLFSFVFYMLCAYFLIILPLPSIHAVAALQTPRYNIVPFTFVREFVKYSGFELGNYHTWIQTLKQPSFLQPAFNLMLTVPFGFYMRYYFRRPWWQAVLLTFGLSLFYELTQLSGLYFIYPRPYRLFDVDDLLINTTGGLIGFWLTPLIAVAFPSRAKMDERSYARADRVGPLRRLVAWVIDYVIIAGLFGVLISIVLQLTVFKSLADNWFITSLLPMVCVLYLVPLGLHGQTWGKKLLRIRIVAVDGQPLTWWRLALRQGLLYVVTLPLFGVWFDELNNVLVHIGARTQLNLLALGLLSAFVLFVVWNFFWQIVRRRERLFYEAWSGTEQVAIRPDAKVEGTPKPSNTEPTGQTVDKLDNPDDKQTAK</sequence>
<dbReference type="InterPro" id="IPR021192">
    <property type="entry name" value="UCP031578_Vanz/RDD"/>
</dbReference>
<feature type="transmembrane region" description="Helical" evidence="6">
    <location>
        <begin position="139"/>
        <end position="162"/>
    </location>
</feature>
<dbReference type="PIRSF" id="PIRSF031578">
    <property type="entry name" value="Uncharacterised_Vanz_RDD-cont"/>
    <property type="match status" value="1"/>
</dbReference>
<dbReference type="Pfam" id="PF04892">
    <property type="entry name" value="VanZ"/>
    <property type="match status" value="1"/>
</dbReference>
<comment type="caution">
    <text evidence="9">The sequence shown here is derived from an EMBL/GenBank/DDBJ whole genome shotgun (WGS) entry which is preliminary data.</text>
</comment>
<dbReference type="InterPro" id="IPR006976">
    <property type="entry name" value="VanZ-like"/>
</dbReference>
<accession>A0A0R1U0N6</accession>
<dbReference type="PANTHER" id="PTHR36834:SF1">
    <property type="entry name" value="INTEGRAL MEMBRANE PROTEIN"/>
    <property type="match status" value="1"/>
</dbReference>
<keyword evidence="2 6" id="KW-0812">Transmembrane</keyword>
<dbReference type="PANTHER" id="PTHR36834">
    <property type="entry name" value="MEMBRANE PROTEIN-RELATED"/>
    <property type="match status" value="1"/>
</dbReference>
<evidence type="ECO:0000313" key="10">
    <source>
        <dbReference type="Proteomes" id="UP000051922"/>
    </source>
</evidence>
<feature type="transmembrane region" description="Helical" evidence="6">
    <location>
        <begin position="252"/>
        <end position="273"/>
    </location>
</feature>
<feature type="compositionally biased region" description="Polar residues" evidence="5">
    <location>
        <begin position="387"/>
        <end position="397"/>
    </location>
</feature>
<protein>
    <submittedName>
        <fullName evidence="9">Glycopeptide antibiotics resistance protein</fullName>
    </submittedName>
</protein>
<dbReference type="RefSeq" id="WP_082607910.1">
    <property type="nucleotide sequence ID" value="NZ_AZFJ01000049.1"/>
</dbReference>
<feature type="domain" description="VanZ-like" evidence="7">
    <location>
        <begin position="48"/>
        <end position="191"/>
    </location>
</feature>
<dbReference type="PATRIC" id="fig|1423783.4.peg.1504"/>
<feature type="transmembrane region" description="Helical" evidence="6">
    <location>
        <begin position="12"/>
        <end position="31"/>
    </location>
</feature>